<dbReference type="InterPro" id="IPR036259">
    <property type="entry name" value="MFS_trans_sf"/>
</dbReference>
<organism evidence="8">
    <name type="scientific">Hellea balneolensis</name>
    <dbReference type="NCBI Taxonomy" id="287478"/>
    <lineage>
        <taxon>Bacteria</taxon>
        <taxon>Pseudomonadati</taxon>
        <taxon>Pseudomonadota</taxon>
        <taxon>Alphaproteobacteria</taxon>
        <taxon>Maricaulales</taxon>
        <taxon>Robiginitomaculaceae</taxon>
        <taxon>Hellea</taxon>
    </lineage>
</organism>
<keyword evidence="3" id="KW-1003">Cell membrane</keyword>
<dbReference type="AlphaFoldDB" id="A0A7V5NW10"/>
<comment type="caution">
    <text evidence="8">The sequence shown here is derived from an EMBL/GenBank/DDBJ whole genome shotgun (WGS) entry which is preliminary data.</text>
</comment>
<feature type="transmembrane region" description="Helical" evidence="7">
    <location>
        <begin position="81"/>
        <end position="103"/>
    </location>
</feature>
<keyword evidence="4 7" id="KW-0812">Transmembrane</keyword>
<accession>A0A7V5NW10</accession>
<feature type="transmembrane region" description="Helical" evidence="7">
    <location>
        <begin position="276"/>
        <end position="296"/>
    </location>
</feature>
<dbReference type="GO" id="GO:0022857">
    <property type="term" value="F:transmembrane transporter activity"/>
    <property type="evidence" value="ECO:0007669"/>
    <property type="project" value="InterPro"/>
</dbReference>
<feature type="transmembrane region" description="Helical" evidence="7">
    <location>
        <begin position="27"/>
        <end position="51"/>
    </location>
</feature>
<comment type="subcellular location">
    <subcellularLocation>
        <location evidence="1">Cell membrane</location>
        <topology evidence="1">Multi-pass membrane protein</topology>
    </subcellularLocation>
</comment>
<protein>
    <submittedName>
        <fullName evidence="8">MFS transporter</fullName>
    </submittedName>
</protein>
<dbReference type="GO" id="GO:0005886">
    <property type="term" value="C:plasma membrane"/>
    <property type="evidence" value="ECO:0007669"/>
    <property type="project" value="UniProtKB-SubCell"/>
</dbReference>
<dbReference type="Gene3D" id="1.20.1250.20">
    <property type="entry name" value="MFS general substrate transporter like domains"/>
    <property type="match status" value="1"/>
</dbReference>
<keyword evidence="6 7" id="KW-0472">Membrane</keyword>
<dbReference type="InterPro" id="IPR011701">
    <property type="entry name" value="MFS"/>
</dbReference>
<evidence type="ECO:0000256" key="3">
    <source>
        <dbReference type="ARBA" id="ARBA00022475"/>
    </source>
</evidence>
<keyword evidence="2" id="KW-0813">Transport</keyword>
<feature type="transmembrane region" description="Helical" evidence="7">
    <location>
        <begin position="110"/>
        <end position="126"/>
    </location>
</feature>
<dbReference type="Pfam" id="PF07690">
    <property type="entry name" value="MFS_1"/>
    <property type="match status" value="1"/>
</dbReference>
<dbReference type="PANTHER" id="PTHR43266">
    <property type="entry name" value="MACROLIDE-EFFLUX PROTEIN"/>
    <property type="match status" value="1"/>
</dbReference>
<dbReference type="EMBL" id="DROP01000001">
    <property type="protein sequence ID" value="HHI88307.1"/>
    <property type="molecule type" value="Genomic_DNA"/>
</dbReference>
<keyword evidence="5 7" id="KW-1133">Transmembrane helix</keyword>
<sequence length="375" mass="40710">MVSAIAGQIADKVDRSTILKNIKRAEVLIMLISGLGFLLSNIWILCVSLFFMGAQSAFFSPTKNAVLPQWLDDKELIRGNALLNGFVFVFILAGMVGGLYLIGMNNGPKLVAALLLLMSLIGWGASELTPPAPPPKPHLKVNFEPVSATFNILRRAFHAPHVLKPMLGIAWFYGFSTIMITTLPNYVANVMGYDRIVLIILLLGSTLGILFGSLLCMQLAKWRFWGREAIGLATLGIVGVVVLVTDLYLNAADTSVVGADGVRKGLGAFFEDTRSLRLLIDITLASIFGGLFVVPLQTMAQRRAAPDVRARLMSAGAILLNLAVNFCTFLLIGLGYMNVPPKTPFLIIILISLIVAAYAGWRTWVYKTQPQSEAG</sequence>
<dbReference type="SUPFAM" id="SSF103473">
    <property type="entry name" value="MFS general substrate transporter"/>
    <property type="match status" value="1"/>
</dbReference>
<dbReference type="PANTHER" id="PTHR43266:SF2">
    <property type="entry name" value="MAJOR FACILITATOR SUPERFAMILY (MFS) PROFILE DOMAIN-CONTAINING PROTEIN"/>
    <property type="match status" value="1"/>
</dbReference>
<evidence type="ECO:0000256" key="5">
    <source>
        <dbReference type="ARBA" id="ARBA00022989"/>
    </source>
</evidence>
<evidence type="ECO:0000256" key="1">
    <source>
        <dbReference type="ARBA" id="ARBA00004651"/>
    </source>
</evidence>
<evidence type="ECO:0000256" key="7">
    <source>
        <dbReference type="SAM" id="Phobius"/>
    </source>
</evidence>
<gene>
    <name evidence="8" type="ORF">ENK01_00005</name>
</gene>
<dbReference type="Proteomes" id="UP000885806">
    <property type="component" value="Unassembled WGS sequence"/>
</dbReference>
<feature type="transmembrane region" description="Helical" evidence="7">
    <location>
        <begin position="343"/>
        <end position="361"/>
    </location>
</feature>
<evidence type="ECO:0000256" key="2">
    <source>
        <dbReference type="ARBA" id="ARBA00022448"/>
    </source>
</evidence>
<name>A0A7V5NW10_9PROT</name>
<proteinExistence type="predicted"/>
<feature type="transmembrane region" description="Helical" evidence="7">
    <location>
        <begin position="317"/>
        <end position="337"/>
    </location>
</feature>
<evidence type="ECO:0000256" key="6">
    <source>
        <dbReference type="ARBA" id="ARBA00023136"/>
    </source>
</evidence>
<reference evidence="8" key="1">
    <citation type="journal article" date="2020" name="mSystems">
        <title>Genome- and Community-Level Interaction Insights into Carbon Utilization and Element Cycling Functions of Hydrothermarchaeota in Hydrothermal Sediment.</title>
        <authorList>
            <person name="Zhou Z."/>
            <person name="Liu Y."/>
            <person name="Xu W."/>
            <person name="Pan J."/>
            <person name="Luo Z.H."/>
            <person name="Li M."/>
        </authorList>
    </citation>
    <scope>NUCLEOTIDE SEQUENCE [LARGE SCALE GENOMIC DNA]</scope>
    <source>
        <strain evidence="8">HyVt-538</strain>
    </source>
</reference>
<feature type="transmembrane region" description="Helical" evidence="7">
    <location>
        <begin position="196"/>
        <end position="217"/>
    </location>
</feature>
<evidence type="ECO:0000256" key="4">
    <source>
        <dbReference type="ARBA" id="ARBA00022692"/>
    </source>
</evidence>
<evidence type="ECO:0000313" key="8">
    <source>
        <dbReference type="EMBL" id="HHI88307.1"/>
    </source>
</evidence>
<feature type="transmembrane region" description="Helical" evidence="7">
    <location>
        <begin position="229"/>
        <end position="249"/>
    </location>
</feature>